<dbReference type="AlphaFoldDB" id="A0A0A0I3M9"/>
<dbReference type="PROSITE" id="PS50887">
    <property type="entry name" value="GGDEF"/>
    <property type="match status" value="1"/>
</dbReference>
<dbReference type="PANTHER" id="PTHR44757">
    <property type="entry name" value="DIGUANYLATE CYCLASE DGCP"/>
    <property type="match status" value="1"/>
</dbReference>
<dbReference type="InterPro" id="IPR000700">
    <property type="entry name" value="PAS-assoc_C"/>
</dbReference>
<reference evidence="5 6" key="1">
    <citation type="submission" date="2014-01" db="EMBL/GenBank/DDBJ databases">
        <title>Plasmidome dynamics in the species complex Clostridium novyi sensu lato converts strains of independent lineages into distinctly different pathogens.</title>
        <authorList>
            <person name="Skarin H."/>
            <person name="Segerman B."/>
        </authorList>
    </citation>
    <scope>NUCLEOTIDE SEQUENCE [LARGE SCALE GENOMIC DNA]</scope>
    <source>
        <strain evidence="5 6">DC5</strain>
    </source>
</reference>
<dbReference type="Proteomes" id="UP000030014">
    <property type="component" value="Unassembled WGS sequence"/>
</dbReference>
<dbReference type="SMART" id="SM00052">
    <property type="entry name" value="EAL"/>
    <property type="match status" value="1"/>
</dbReference>
<dbReference type="Pfam" id="PF13426">
    <property type="entry name" value="PAS_9"/>
    <property type="match status" value="1"/>
</dbReference>
<dbReference type="CDD" id="cd01949">
    <property type="entry name" value="GGDEF"/>
    <property type="match status" value="1"/>
</dbReference>
<feature type="domain" description="PAC" evidence="2">
    <location>
        <begin position="109"/>
        <end position="161"/>
    </location>
</feature>
<dbReference type="Gene3D" id="3.20.20.450">
    <property type="entry name" value="EAL domain"/>
    <property type="match status" value="1"/>
</dbReference>
<dbReference type="InterPro" id="IPR052155">
    <property type="entry name" value="Biofilm_reg_signaling"/>
</dbReference>
<evidence type="ECO:0000259" key="4">
    <source>
        <dbReference type="PROSITE" id="PS50887"/>
    </source>
</evidence>
<dbReference type="PROSITE" id="PS50113">
    <property type="entry name" value="PAC"/>
    <property type="match status" value="1"/>
</dbReference>
<dbReference type="CDD" id="cd00130">
    <property type="entry name" value="PAS"/>
    <property type="match status" value="1"/>
</dbReference>
<name>A0A0A0I3M9_CLOBO</name>
<dbReference type="InterPro" id="IPR035965">
    <property type="entry name" value="PAS-like_dom_sf"/>
</dbReference>
<dbReference type="PROSITE" id="PS50112">
    <property type="entry name" value="PAS"/>
    <property type="match status" value="1"/>
</dbReference>
<dbReference type="Pfam" id="PF00990">
    <property type="entry name" value="GGDEF"/>
    <property type="match status" value="1"/>
</dbReference>
<dbReference type="CDD" id="cd01948">
    <property type="entry name" value="EAL"/>
    <property type="match status" value="1"/>
</dbReference>
<feature type="domain" description="EAL" evidence="3">
    <location>
        <begin position="334"/>
        <end position="587"/>
    </location>
</feature>
<dbReference type="InterPro" id="IPR001633">
    <property type="entry name" value="EAL_dom"/>
</dbReference>
<comment type="caution">
    <text evidence="5">The sequence shown here is derived from an EMBL/GenBank/DDBJ whole genome shotgun (WGS) entry which is preliminary data.</text>
</comment>
<feature type="domain" description="GGDEF" evidence="4">
    <location>
        <begin position="193"/>
        <end position="325"/>
    </location>
</feature>
<evidence type="ECO:0000259" key="3">
    <source>
        <dbReference type="PROSITE" id="PS50883"/>
    </source>
</evidence>
<dbReference type="InterPro" id="IPR035919">
    <property type="entry name" value="EAL_sf"/>
</dbReference>
<evidence type="ECO:0000313" key="6">
    <source>
        <dbReference type="Proteomes" id="UP000030014"/>
    </source>
</evidence>
<evidence type="ECO:0000259" key="1">
    <source>
        <dbReference type="PROSITE" id="PS50112"/>
    </source>
</evidence>
<dbReference type="InterPro" id="IPR043128">
    <property type="entry name" value="Rev_trsase/Diguanyl_cyclase"/>
</dbReference>
<dbReference type="Pfam" id="PF00563">
    <property type="entry name" value="EAL"/>
    <property type="match status" value="1"/>
</dbReference>
<dbReference type="InterPro" id="IPR000014">
    <property type="entry name" value="PAS"/>
</dbReference>
<dbReference type="SUPFAM" id="SSF55073">
    <property type="entry name" value="Nucleotide cyclase"/>
    <property type="match status" value="1"/>
</dbReference>
<dbReference type="EMBL" id="JDRY01000087">
    <property type="protein sequence ID" value="KGM96014.1"/>
    <property type="molecule type" value="Genomic_DNA"/>
</dbReference>
<proteinExistence type="predicted"/>
<dbReference type="SMART" id="SM00267">
    <property type="entry name" value="GGDEF"/>
    <property type="match status" value="1"/>
</dbReference>
<evidence type="ECO:0000313" key="5">
    <source>
        <dbReference type="EMBL" id="KGM96014.1"/>
    </source>
</evidence>
<dbReference type="InterPro" id="IPR029787">
    <property type="entry name" value="Nucleotide_cyclase"/>
</dbReference>
<dbReference type="FunFam" id="3.20.20.450:FF:000001">
    <property type="entry name" value="Cyclic di-GMP phosphodiesterase yahA"/>
    <property type="match status" value="1"/>
</dbReference>
<organism evidence="5 6">
    <name type="scientific">Clostridium botulinum C/D str. DC5</name>
    <dbReference type="NCBI Taxonomy" id="1443128"/>
    <lineage>
        <taxon>Bacteria</taxon>
        <taxon>Bacillati</taxon>
        <taxon>Bacillota</taxon>
        <taxon>Clostridia</taxon>
        <taxon>Eubacteriales</taxon>
        <taxon>Clostridiaceae</taxon>
        <taxon>Clostridium</taxon>
    </lineage>
</organism>
<dbReference type="SUPFAM" id="SSF141868">
    <property type="entry name" value="EAL domain-like"/>
    <property type="match status" value="1"/>
</dbReference>
<dbReference type="Gene3D" id="3.30.70.270">
    <property type="match status" value="1"/>
</dbReference>
<dbReference type="NCBIfam" id="TIGR00254">
    <property type="entry name" value="GGDEF"/>
    <property type="match status" value="1"/>
</dbReference>
<accession>A0A0A0I3M9</accession>
<gene>
    <name evidence="5" type="ORF">Z955_13485</name>
</gene>
<dbReference type="InterPro" id="IPR000160">
    <property type="entry name" value="GGDEF_dom"/>
</dbReference>
<dbReference type="RefSeq" id="WP_039259943.1">
    <property type="nucleotide sequence ID" value="NZ_JDRY01000087.1"/>
</dbReference>
<sequence>MRKEKEMCNKLERDYGEYNLQNSHETSNLYYNEKFQFEYSVFSQIMEYSKESIVVLDKNLTVLYVNNTFLSIGQYSKEEVINKKIQNISENNLNICKCIMKNIKDKGMWTGEVEYISSLGKTHFLSARVKIIRDEMKCEKYYIAIFEDITDLKRSQKNVNYLREYDVLTGLSQKWLFIKKLKRRILELEGKNKLIGVITLGLDDFKFVNEAMGHVYGDKLLKNISIRLQSIDKTYILSRITGDEFGISIPECESVKEIEDIVQHINKIFFKPFIIKQQEVFITASIGISIYPIDALNVNDLIMNATSAQNYVKKNGKNNYKIYSKDINKSAYSRIEMIAMLRHAVDNKEFILYYQPQANLVSGNVIGVEALIRWNHPSIGLIYPDKFIPLAEKTGLIIPMGRWVISEACRQNRLWHDAGFKDLIVSINLSALQFEEKDLVDNIKKELIKSKLPPRYLEIEITEGILMENTEQAIRTLCELKDIGVKIAIDDFGTGYSSLSYLKEFPIDRLKIDRSFISGIPREDNGAIANIIIELAKSLNLKVVAEGTETREHIRFLKERNCDTIQGYYFSKPVSKDIFTKILKQGKTLYESENKVL</sequence>
<dbReference type="PANTHER" id="PTHR44757:SF2">
    <property type="entry name" value="BIOFILM ARCHITECTURE MAINTENANCE PROTEIN MBAA"/>
    <property type="match status" value="1"/>
</dbReference>
<feature type="domain" description="PAS" evidence="1">
    <location>
        <begin position="38"/>
        <end position="83"/>
    </location>
</feature>
<evidence type="ECO:0000259" key="2">
    <source>
        <dbReference type="PROSITE" id="PS50113"/>
    </source>
</evidence>
<protein>
    <submittedName>
        <fullName evidence="5">Nitrogen fixation protein</fullName>
    </submittedName>
</protein>
<dbReference type="NCBIfam" id="TIGR00229">
    <property type="entry name" value="sensory_box"/>
    <property type="match status" value="1"/>
</dbReference>
<dbReference type="SUPFAM" id="SSF55785">
    <property type="entry name" value="PYP-like sensor domain (PAS domain)"/>
    <property type="match status" value="1"/>
</dbReference>
<dbReference type="Gene3D" id="3.30.450.20">
    <property type="entry name" value="PAS domain"/>
    <property type="match status" value="1"/>
</dbReference>
<dbReference type="PROSITE" id="PS50883">
    <property type="entry name" value="EAL"/>
    <property type="match status" value="1"/>
</dbReference>